<dbReference type="EMBL" id="BNJQ01000002">
    <property type="protein sequence ID" value="GHP01880.1"/>
    <property type="molecule type" value="Genomic_DNA"/>
</dbReference>
<evidence type="ECO:0000313" key="1">
    <source>
        <dbReference type="EMBL" id="GHP01880.1"/>
    </source>
</evidence>
<proteinExistence type="predicted"/>
<name>A0A830H750_9CHLO</name>
<protein>
    <submittedName>
        <fullName evidence="1">Uncharacterized protein</fullName>
    </submittedName>
</protein>
<reference evidence="1" key="1">
    <citation type="submission" date="2020-10" db="EMBL/GenBank/DDBJ databases">
        <title>Unveiling of a novel bifunctional photoreceptor, Dualchrome1, isolated from a cosmopolitan green alga.</title>
        <authorList>
            <person name="Suzuki S."/>
            <person name="Kawachi M."/>
        </authorList>
    </citation>
    <scope>NUCLEOTIDE SEQUENCE</scope>
    <source>
        <strain evidence="1">NIES 2893</strain>
    </source>
</reference>
<evidence type="ECO:0000313" key="2">
    <source>
        <dbReference type="Proteomes" id="UP000660262"/>
    </source>
</evidence>
<dbReference type="AlphaFoldDB" id="A0A830H750"/>
<sequence length="531" mass="55793">MVPHSASQPDGLLICAMHASKAFTPSQAYSNAVVLSVEEGGSQFAQGDTRYLSLPENKIDNAPFFTPARTYNLRPVEIGTVEDVLATDARFANTFSLSRFDDFVVDAHGASLQGLVQHAEAPSQSESSFVVDTNPTDGFDDTHRRGGNCALLTAKWQRGLRYRIRVNLQNPKSAEQAARESVAAWVTTLTYTKPTANTGLRFSVRGPRYGTACTASPSLADRLLLRDSCADLREVMPAMRSAVSSGGARAEDVAAVTAGESALSTASAAACEAVLNSLVGTPVNLNVSSRINLALAAPRTLPPCSTGMRRALDGTCVACAPGAGADCACPSNRPVQPVGSVACGSRRFGGANSTTESLALLCSSLSRIKDKSPASLARGAVESLLEYAPDSFDEHAIMRANATFWARYAIDPRMADNPSRRYTGLMPRCAGCDVAGEIKPGEPLADHDLRFRSIAGVRTAGLAISDAGVPCESLVGPEVMTAARAPPVEGADGGASDEFARTANPGLAEGQMRDAFGAYEDQYMCDALPSN</sequence>
<comment type="caution">
    <text evidence="1">The sequence shown here is derived from an EMBL/GenBank/DDBJ whole genome shotgun (WGS) entry which is preliminary data.</text>
</comment>
<accession>A0A830H750</accession>
<dbReference type="Proteomes" id="UP000660262">
    <property type="component" value="Unassembled WGS sequence"/>
</dbReference>
<gene>
    <name evidence="1" type="ORF">PPROV_000063700</name>
</gene>
<organism evidence="1 2">
    <name type="scientific">Pycnococcus provasolii</name>
    <dbReference type="NCBI Taxonomy" id="41880"/>
    <lineage>
        <taxon>Eukaryota</taxon>
        <taxon>Viridiplantae</taxon>
        <taxon>Chlorophyta</taxon>
        <taxon>Pseudoscourfieldiophyceae</taxon>
        <taxon>Pseudoscourfieldiales</taxon>
        <taxon>Pycnococcaceae</taxon>
        <taxon>Pycnococcus</taxon>
    </lineage>
</organism>
<keyword evidence="2" id="KW-1185">Reference proteome</keyword>